<feature type="region of interest" description="Disordered" evidence="1">
    <location>
        <begin position="318"/>
        <end position="366"/>
    </location>
</feature>
<sequence>MEHLGTMATTAFTSETPTSDRPTDGQNAAPQASSSSKDDVVVFAPALSRVETDKSRVVATIAVSSERRNSEESFEAPTSPSRKHKRLEPKITKNPRKSRFPRHRQITEAHEKLLADAMEGDIDLDDIPKTRELFELGLMKSSILHLMSERWSKELEPPFDAVMAAMSQHGGDSDLKLYLLKDELGPTILDRSHSERTKKAFVEFFFYKYTSEAVELVKSDPELLVFLLSAWRQVDWPHLCSELQTSLPLPMRDEHQNTFLHRVVRYPLGRGRGRADDGDMVETIVRVVVDAAPSTIRVFNSEGKSVYQWCAEALSESYHSPRDMGPSGDEEDGDESDSFGESDDYGGSDDGGQAGRNRNDDDISDQHHAKKVVNLKSNETSTEILRKVSDFLKEQIFRHLDDVEQIKKLIYMEGRDTEIDLDFSLLRHVKLPANKSNEPAALEARQEALRNFFALLKGKKHGVKNIVHLQVDESVDRPCPDTLIESALGGIMIDTLDWKKTDLCASVVVQAVPHVRSLYLYCSGNRGVLRSWAAADGLSSLSDVSFFSLIIFSVSTLPLASY</sequence>
<accession>A0A1J7J0R5</accession>
<proteinExistence type="predicted"/>
<protein>
    <submittedName>
        <fullName evidence="2">Uncharacterized protein</fullName>
    </submittedName>
</protein>
<reference evidence="2 3" key="1">
    <citation type="submission" date="2016-10" db="EMBL/GenBank/DDBJ databases">
        <title>Draft genome sequence of Coniochaeta ligniaria NRRL30616, a lignocellulolytic fungus for bioabatement of inhibitors in plant biomass hydrolysates.</title>
        <authorList>
            <consortium name="DOE Joint Genome Institute"/>
            <person name="Jimenez D.J."/>
            <person name="Hector R.E."/>
            <person name="Riley R."/>
            <person name="Sun H."/>
            <person name="Grigoriev I.V."/>
            <person name="Van Elsas J.D."/>
            <person name="Nichols N.N."/>
        </authorList>
    </citation>
    <scope>NUCLEOTIDE SEQUENCE [LARGE SCALE GENOMIC DNA]</scope>
    <source>
        <strain evidence="2 3">NRRL 30616</strain>
    </source>
</reference>
<feature type="compositionally biased region" description="Basic and acidic residues" evidence="1">
    <location>
        <begin position="357"/>
        <end position="366"/>
    </location>
</feature>
<gene>
    <name evidence="2" type="ORF">CONLIGDRAFT_162519</name>
</gene>
<dbReference type="AlphaFoldDB" id="A0A1J7J0R5"/>
<dbReference type="InParanoid" id="A0A1J7J0R5"/>
<organism evidence="2 3">
    <name type="scientific">Coniochaeta ligniaria NRRL 30616</name>
    <dbReference type="NCBI Taxonomy" id="1408157"/>
    <lineage>
        <taxon>Eukaryota</taxon>
        <taxon>Fungi</taxon>
        <taxon>Dikarya</taxon>
        <taxon>Ascomycota</taxon>
        <taxon>Pezizomycotina</taxon>
        <taxon>Sordariomycetes</taxon>
        <taxon>Sordariomycetidae</taxon>
        <taxon>Coniochaetales</taxon>
        <taxon>Coniochaetaceae</taxon>
        <taxon>Coniochaeta</taxon>
    </lineage>
</organism>
<keyword evidence="3" id="KW-1185">Reference proteome</keyword>
<dbReference type="OrthoDB" id="5093543at2759"/>
<name>A0A1J7J0R5_9PEZI</name>
<dbReference type="Proteomes" id="UP000182658">
    <property type="component" value="Unassembled WGS sequence"/>
</dbReference>
<feature type="compositionally biased region" description="Acidic residues" evidence="1">
    <location>
        <begin position="328"/>
        <end position="347"/>
    </location>
</feature>
<feature type="compositionally biased region" description="Polar residues" evidence="1">
    <location>
        <begin position="7"/>
        <end position="35"/>
    </location>
</feature>
<feature type="region of interest" description="Disordered" evidence="1">
    <location>
        <begin position="64"/>
        <end position="101"/>
    </location>
</feature>
<feature type="compositionally biased region" description="Basic residues" evidence="1">
    <location>
        <begin position="81"/>
        <end position="101"/>
    </location>
</feature>
<evidence type="ECO:0000313" key="2">
    <source>
        <dbReference type="EMBL" id="OIW33085.1"/>
    </source>
</evidence>
<evidence type="ECO:0000313" key="3">
    <source>
        <dbReference type="Proteomes" id="UP000182658"/>
    </source>
</evidence>
<feature type="region of interest" description="Disordered" evidence="1">
    <location>
        <begin position="1"/>
        <end position="40"/>
    </location>
</feature>
<evidence type="ECO:0000256" key="1">
    <source>
        <dbReference type="SAM" id="MobiDB-lite"/>
    </source>
</evidence>
<dbReference type="EMBL" id="KV875094">
    <property type="protein sequence ID" value="OIW33085.1"/>
    <property type="molecule type" value="Genomic_DNA"/>
</dbReference>